<reference evidence="1 2" key="1">
    <citation type="submission" date="2015-01" db="EMBL/GenBank/DDBJ databases">
        <title>Evolution of Trichinella species and genotypes.</title>
        <authorList>
            <person name="Korhonen P.K."/>
            <person name="Edoardo P."/>
            <person name="Giuseppe L.R."/>
            <person name="Gasser R.B."/>
        </authorList>
    </citation>
    <scope>NUCLEOTIDE SEQUENCE [LARGE SCALE GENOMIC DNA]</scope>
    <source>
        <strain evidence="1">ISS1029</strain>
    </source>
</reference>
<dbReference type="Proteomes" id="UP000055024">
    <property type="component" value="Unassembled WGS sequence"/>
</dbReference>
<accession>A0A0V1HG36</accession>
<keyword evidence="2" id="KW-1185">Reference proteome</keyword>
<protein>
    <submittedName>
        <fullName evidence="1">Uncharacterized protein</fullName>
    </submittedName>
</protein>
<comment type="caution">
    <text evidence="1">The sequence shown here is derived from an EMBL/GenBank/DDBJ whole genome shotgun (WGS) entry which is preliminary data.</text>
</comment>
<proteinExistence type="predicted"/>
<evidence type="ECO:0000313" key="1">
    <source>
        <dbReference type="EMBL" id="KRZ09441.1"/>
    </source>
</evidence>
<sequence length="58" mass="7147">MVMENFALLKQNLSFEKQLQDIFLKFDIQQPIRKRGEKWDPFGPSRRKLANRFQYRMN</sequence>
<dbReference type="EMBL" id="JYDP01000072">
    <property type="protein sequence ID" value="KRZ09441.1"/>
    <property type="molecule type" value="Genomic_DNA"/>
</dbReference>
<name>A0A0V1HG36_9BILA</name>
<organism evidence="1 2">
    <name type="scientific">Trichinella zimbabwensis</name>
    <dbReference type="NCBI Taxonomy" id="268475"/>
    <lineage>
        <taxon>Eukaryota</taxon>
        <taxon>Metazoa</taxon>
        <taxon>Ecdysozoa</taxon>
        <taxon>Nematoda</taxon>
        <taxon>Enoplea</taxon>
        <taxon>Dorylaimia</taxon>
        <taxon>Trichinellida</taxon>
        <taxon>Trichinellidae</taxon>
        <taxon>Trichinella</taxon>
    </lineage>
</organism>
<dbReference type="AlphaFoldDB" id="A0A0V1HG36"/>
<evidence type="ECO:0000313" key="2">
    <source>
        <dbReference type="Proteomes" id="UP000055024"/>
    </source>
</evidence>
<gene>
    <name evidence="1" type="ORF">T11_7874</name>
</gene>